<keyword evidence="3 6" id="KW-0067">ATP-binding</keyword>
<feature type="binding site" evidence="6">
    <location>
        <begin position="108"/>
        <end position="115"/>
    </location>
    <ligand>
        <name>ATP</name>
        <dbReference type="ChEBI" id="CHEBI:30616"/>
    </ligand>
</feature>
<dbReference type="GO" id="GO:0005524">
    <property type="term" value="F:ATP binding"/>
    <property type="evidence" value="ECO:0007669"/>
    <property type="project" value="UniProtKB-UniRule"/>
</dbReference>
<accession>A0A9Q0LXB9</accession>
<evidence type="ECO:0000313" key="11">
    <source>
        <dbReference type="Proteomes" id="UP001149090"/>
    </source>
</evidence>
<proteinExistence type="inferred from homology"/>
<keyword evidence="11" id="KW-1185">Reference proteome</keyword>
<dbReference type="InterPro" id="IPR036844">
    <property type="entry name" value="Hint_dom_sf"/>
</dbReference>
<gene>
    <name evidence="10" type="ORF">M0811_14383</name>
</gene>
<sequence length="1031" mass="118373">MSSKNESNSLGVAIRLRPLMGNEKNNPKIVEILNDQIVLFDPPTEKENELNSHSNGHRRGCRDKKFYFDYAAHEHISQMEFYEKTAKKMIEEDGGLFDGFNVTIFAYGATGAGKSLRNNATVYTPSGPKKNGELKAGELICTPFGKTSRIVEVFPQGKLDIYRIHFQNGDFVDCSEDHLWNINDHKFSHKDVLVDTRYIIDNIEPNRFSVSVPDPVQFYHSNVSVDPLLLIFFLLFGSSNDSNISFNFDGKFLFLFEQIYHKNVNQIKNDFQISKLINQENQACTFSLNPRKIHGLQKTAFFQALSQLSLAGKKRQEMFIPSDYLYNSIDIRLSLLKSLLEIFRKKENQIESDFEHKITLKSHQFANDFKTMIQSLGGICRIHRKEEEEKFECVFWISKTLCEEKEGDGGRVVAEANKRKREVVRRIVRVEHVGKDDCQCILIDDPKHLYLTDNFIATHNTYTMMGCRANEKPGIMYLAMKSLYEKIAMKKENCNFKVTVSYLEIYKERIRDLLNPETESSLLDIREDSVKGVTVVNLKEEKPESVDEVMEILNRGNKNRTQSRTEANEVSSRSHAVLQIVVEMAAQKSDGFTTNVKTAKLCLIDLAGSERSSKNKGDRLIEGAKINKSLLSLGNCINALASSKGNGFVPYRDSKLTRLLKDSLGGNCKTLMIANISGSFLHYDDTFNTLVYASRASKIRTTPSCNTSSVTAHISEFMGMINSLRQENTELKEKIRKMESGGDSLQTTQTKNPVIIERDLSKFSNLFSRILQFKKQKEKTKMDILSLQIDSLKNHNLQYNQINQLKLKQSQIKSQIKNTYEQIEEEKSKQEEDLESDPFFSQKLEFLETKNKLDIKNEVLLTHKKQIQECETFRKLFFDQLDSLCSDSQVSKSIQHKINNIKSEWPKISFISKSPKKEKTEQSEQTQFKKIEENFLNSPQVLFGSNKSNRKRLNEYNSNDKENQNPNLISKKNNISSKKFEMKRPKFRLPKKGKNKIQAPMGQLKSYNLKTKGNAISNRNSQPTQKISTKN</sequence>
<keyword evidence="5 6" id="KW-0505">Motor protein</keyword>
<dbReference type="GO" id="GO:0008017">
    <property type="term" value="F:microtubule binding"/>
    <property type="evidence" value="ECO:0007669"/>
    <property type="project" value="InterPro"/>
</dbReference>
<evidence type="ECO:0000256" key="2">
    <source>
        <dbReference type="ARBA" id="ARBA00022741"/>
    </source>
</evidence>
<organism evidence="10 11">
    <name type="scientific">Anaeramoeba ignava</name>
    <name type="common">Anaerobic marine amoeba</name>
    <dbReference type="NCBI Taxonomy" id="1746090"/>
    <lineage>
        <taxon>Eukaryota</taxon>
        <taxon>Metamonada</taxon>
        <taxon>Anaeramoebidae</taxon>
        <taxon>Anaeramoeba</taxon>
    </lineage>
</organism>
<dbReference type="Gene3D" id="3.40.850.10">
    <property type="entry name" value="Kinesin motor domain"/>
    <property type="match status" value="2"/>
</dbReference>
<evidence type="ECO:0000256" key="6">
    <source>
        <dbReference type="PROSITE-ProRule" id="PRU00283"/>
    </source>
</evidence>
<keyword evidence="1" id="KW-0493">Microtubule</keyword>
<dbReference type="OrthoDB" id="3176171at2759"/>
<dbReference type="SMART" id="SM00129">
    <property type="entry name" value="KISc"/>
    <property type="match status" value="1"/>
</dbReference>
<dbReference type="EMBL" id="JAPDFW010000025">
    <property type="protein sequence ID" value="KAJ5079605.1"/>
    <property type="molecule type" value="Genomic_DNA"/>
</dbReference>
<evidence type="ECO:0000259" key="9">
    <source>
        <dbReference type="PROSITE" id="PS50067"/>
    </source>
</evidence>
<evidence type="ECO:0000256" key="5">
    <source>
        <dbReference type="ARBA" id="ARBA00023175"/>
    </source>
</evidence>
<dbReference type="InterPro" id="IPR027417">
    <property type="entry name" value="P-loop_NTPase"/>
</dbReference>
<dbReference type="GO" id="GO:0003777">
    <property type="term" value="F:microtubule motor activity"/>
    <property type="evidence" value="ECO:0007669"/>
    <property type="project" value="InterPro"/>
</dbReference>
<dbReference type="PROSITE" id="PS00411">
    <property type="entry name" value="KINESIN_MOTOR_1"/>
    <property type="match status" value="1"/>
</dbReference>
<dbReference type="SUPFAM" id="SSF51294">
    <property type="entry name" value="Hedgehog/intein (Hint) domain"/>
    <property type="match status" value="1"/>
</dbReference>
<evidence type="ECO:0000256" key="7">
    <source>
        <dbReference type="SAM" id="Coils"/>
    </source>
</evidence>
<evidence type="ECO:0000256" key="8">
    <source>
        <dbReference type="SAM" id="MobiDB-lite"/>
    </source>
</evidence>
<evidence type="ECO:0000313" key="10">
    <source>
        <dbReference type="EMBL" id="KAJ5079605.1"/>
    </source>
</evidence>
<keyword evidence="2 6" id="KW-0547">Nucleotide-binding</keyword>
<feature type="compositionally biased region" description="Basic residues" evidence="8">
    <location>
        <begin position="985"/>
        <end position="995"/>
    </location>
</feature>
<dbReference type="InterPro" id="IPR027640">
    <property type="entry name" value="Kinesin-like_fam"/>
</dbReference>
<comment type="caution">
    <text evidence="10">The sequence shown here is derived from an EMBL/GenBank/DDBJ whole genome shotgun (WGS) entry which is preliminary data.</text>
</comment>
<name>A0A9Q0LXB9_ANAIG</name>
<dbReference type="GO" id="GO:0007018">
    <property type="term" value="P:microtubule-based movement"/>
    <property type="evidence" value="ECO:0007669"/>
    <property type="project" value="InterPro"/>
</dbReference>
<dbReference type="GO" id="GO:0005874">
    <property type="term" value="C:microtubule"/>
    <property type="evidence" value="ECO:0007669"/>
    <property type="project" value="UniProtKB-KW"/>
</dbReference>
<dbReference type="AlphaFoldDB" id="A0A9Q0LXB9"/>
<comment type="similarity">
    <text evidence="6">Belongs to the TRAFAC class myosin-kinesin ATPase superfamily. Kinesin family.</text>
</comment>
<dbReference type="InterPro" id="IPR027434">
    <property type="entry name" value="Homing_endonucl"/>
</dbReference>
<dbReference type="Proteomes" id="UP001149090">
    <property type="component" value="Unassembled WGS sequence"/>
</dbReference>
<keyword evidence="4 7" id="KW-0175">Coiled coil</keyword>
<dbReference type="SUPFAM" id="SSF52540">
    <property type="entry name" value="P-loop containing nucleoside triphosphate hydrolases"/>
    <property type="match status" value="2"/>
</dbReference>
<evidence type="ECO:0000256" key="3">
    <source>
        <dbReference type="ARBA" id="ARBA00022840"/>
    </source>
</evidence>
<evidence type="ECO:0000256" key="4">
    <source>
        <dbReference type="ARBA" id="ARBA00023054"/>
    </source>
</evidence>
<feature type="coiled-coil region" evidence="7">
    <location>
        <begin position="714"/>
        <end position="741"/>
    </location>
</feature>
<feature type="compositionally biased region" description="Polar residues" evidence="8">
    <location>
        <begin position="1005"/>
        <end position="1031"/>
    </location>
</feature>
<feature type="region of interest" description="Disordered" evidence="8">
    <location>
        <begin position="940"/>
        <end position="1031"/>
    </location>
</feature>
<feature type="compositionally biased region" description="Basic and acidic residues" evidence="8">
    <location>
        <begin position="952"/>
        <end position="963"/>
    </location>
</feature>
<dbReference type="InterPro" id="IPR036961">
    <property type="entry name" value="Kinesin_motor_dom_sf"/>
</dbReference>
<protein>
    <submittedName>
        <fullName evidence="10">Intein-containing kinesin family member 19a</fullName>
    </submittedName>
</protein>
<evidence type="ECO:0000256" key="1">
    <source>
        <dbReference type="ARBA" id="ARBA00022701"/>
    </source>
</evidence>
<reference evidence="10" key="1">
    <citation type="submission" date="2022-10" db="EMBL/GenBank/DDBJ databases">
        <title>Novel sulphate-reducing endosymbionts in the free-living metamonad Anaeramoeba.</title>
        <authorList>
            <person name="Jerlstrom-Hultqvist J."/>
            <person name="Cepicka I."/>
            <person name="Gallot-Lavallee L."/>
            <person name="Salas-Leiva D."/>
            <person name="Curtis B.A."/>
            <person name="Zahonova K."/>
            <person name="Pipaliya S."/>
            <person name="Dacks J."/>
            <person name="Roger A.J."/>
        </authorList>
    </citation>
    <scope>NUCLEOTIDE SEQUENCE</scope>
    <source>
        <strain evidence="10">BMAN</strain>
    </source>
</reference>
<dbReference type="InterPro" id="IPR001752">
    <property type="entry name" value="Kinesin_motor_dom"/>
</dbReference>
<dbReference type="Gene3D" id="3.10.28.10">
    <property type="entry name" value="Homing endonucleases"/>
    <property type="match status" value="1"/>
</dbReference>
<dbReference type="Pfam" id="PF00225">
    <property type="entry name" value="Kinesin"/>
    <property type="match status" value="2"/>
</dbReference>
<dbReference type="PANTHER" id="PTHR47968">
    <property type="entry name" value="CENTROMERE PROTEIN E"/>
    <property type="match status" value="1"/>
</dbReference>
<feature type="domain" description="Kinesin motor" evidence="9">
    <location>
        <begin position="9"/>
        <end position="699"/>
    </location>
</feature>
<dbReference type="PROSITE" id="PS50067">
    <property type="entry name" value="KINESIN_MOTOR_2"/>
    <property type="match status" value="1"/>
</dbReference>
<dbReference type="PANTHER" id="PTHR47968:SF13">
    <property type="entry name" value="KINESIN-LIKE PROTEIN KIF19 ISOFORM X1"/>
    <property type="match status" value="1"/>
</dbReference>
<dbReference type="InterPro" id="IPR019821">
    <property type="entry name" value="Kinesin_motor_CS"/>
</dbReference>